<dbReference type="GO" id="GO:0006364">
    <property type="term" value="P:rRNA processing"/>
    <property type="evidence" value="ECO:0007669"/>
    <property type="project" value="TreeGrafter"/>
</dbReference>
<sequence length="301" mass="33979">METHVSDMRKRALDALEERFKAAKAKQDQVDQSNSNAYPQKDLANPSSPAQLASSQKGKPALASGFKSQQKVSHSFDGENHPIYSEMSEFVHENLLQGITMEEDTNRRDAVEKILIDIMRKGDESGSALNGAKKLKKENWVLLDNYLSKDDNSLANARAKSLKSHSKRSKNHMSMKQHRHFERFKPMHAMWKEYICELVKDTGKKQLNERLLTADLHGAFLSVVESKILSFGGISGIMVRETTETFGIVTQNNKFKVVPKAGSVFMLQADKWTVTLCGDMLSVKERLKESASQLRLQPLLR</sequence>
<evidence type="ECO:0000313" key="5">
    <source>
        <dbReference type="Proteomes" id="UP000623129"/>
    </source>
</evidence>
<evidence type="ECO:0000256" key="3">
    <source>
        <dbReference type="SAM" id="MobiDB-lite"/>
    </source>
</evidence>
<dbReference type="PANTHER" id="PTHR13348:SF0">
    <property type="entry name" value="RIBONUCLEASE P PROTEIN SUBUNIT P29"/>
    <property type="match status" value="1"/>
</dbReference>
<dbReference type="InterPro" id="IPR016848">
    <property type="entry name" value="RNase_P/MRP_Rpp29-subunit"/>
</dbReference>
<evidence type="ECO:0000256" key="1">
    <source>
        <dbReference type="ARBA" id="ARBA00004123"/>
    </source>
</evidence>
<dbReference type="GO" id="GO:0000172">
    <property type="term" value="C:ribonuclease MRP complex"/>
    <property type="evidence" value="ECO:0007669"/>
    <property type="project" value="InterPro"/>
</dbReference>
<dbReference type="Pfam" id="PF01868">
    <property type="entry name" value="RNase_P-MRP_p29"/>
    <property type="match status" value="1"/>
</dbReference>
<dbReference type="SUPFAM" id="SSF101744">
    <property type="entry name" value="Rof/RNase P subunit-like"/>
    <property type="match status" value="1"/>
</dbReference>
<feature type="compositionally biased region" description="Basic and acidic residues" evidence="3">
    <location>
        <begin position="20"/>
        <end position="29"/>
    </location>
</feature>
<dbReference type="PANTHER" id="PTHR13348">
    <property type="entry name" value="RIBONUCLEASE P SUBUNIT P29"/>
    <property type="match status" value="1"/>
</dbReference>
<reference evidence="4" key="1">
    <citation type="submission" date="2020-01" db="EMBL/GenBank/DDBJ databases">
        <title>Genome sequence of Kobresia littledalei, the first chromosome-level genome in the family Cyperaceae.</title>
        <authorList>
            <person name="Qu G."/>
        </authorList>
    </citation>
    <scope>NUCLEOTIDE SEQUENCE</scope>
    <source>
        <strain evidence="4">C.B.Clarke</strain>
        <tissue evidence="4">Leaf</tissue>
    </source>
</reference>
<dbReference type="SMART" id="SM00538">
    <property type="entry name" value="POP4"/>
    <property type="match status" value="1"/>
</dbReference>
<feature type="compositionally biased region" description="Polar residues" evidence="3">
    <location>
        <begin position="45"/>
        <end position="57"/>
    </location>
</feature>
<gene>
    <name evidence="4" type="ORF">FCM35_KLT17415</name>
</gene>
<keyword evidence="5" id="KW-1185">Reference proteome</keyword>
<name>A0A833VWN8_9POAL</name>
<accession>A0A833VWN8</accession>
<dbReference type="InterPro" id="IPR036980">
    <property type="entry name" value="RNase_P/MRP_Rpp29_sf"/>
</dbReference>
<dbReference type="InterPro" id="IPR002730">
    <property type="entry name" value="Rpp29/RNP1"/>
</dbReference>
<organism evidence="4 5">
    <name type="scientific">Carex littledalei</name>
    <dbReference type="NCBI Taxonomy" id="544730"/>
    <lineage>
        <taxon>Eukaryota</taxon>
        <taxon>Viridiplantae</taxon>
        <taxon>Streptophyta</taxon>
        <taxon>Embryophyta</taxon>
        <taxon>Tracheophyta</taxon>
        <taxon>Spermatophyta</taxon>
        <taxon>Magnoliopsida</taxon>
        <taxon>Liliopsida</taxon>
        <taxon>Poales</taxon>
        <taxon>Cyperaceae</taxon>
        <taxon>Cyperoideae</taxon>
        <taxon>Cariceae</taxon>
        <taxon>Carex</taxon>
        <taxon>Carex subgen. Euthyceras</taxon>
    </lineage>
</organism>
<dbReference type="GO" id="GO:0030677">
    <property type="term" value="C:ribonuclease P complex"/>
    <property type="evidence" value="ECO:0007669"/>
    <property type="project" value="InterPro"/>
</dbReference>
<protein>
    <submittedName>
        <fullName evidence="4">Ribonuclease P protein subunit p29</fullName>
    </submittedName>
</protein>
<dbReference type="OrthoDB" id="124041at2759"/>
<dbReference type="GO" id="GO:0001682">
    <property type="term" value="P:tRNA 5'-leader removal"/>
    <property type="evidence" value="ECO:0007669"/>
    <property type="project" value="InterPro"/>
</dbReference>
<evidence type="ECO:0000256" key="2">
    <source>
        <dbReference type="ARBA" id="ARBA00006181"/>
    </source>
</evidence>
<dbReference type="GO" id="GO:0005634">
    <property type="term" value="C:nucleus"/>
    <property type="evidence" value="ECO:0007669"/>
    <property type="project" value="UniProtKB-SubCell"/>
</dbReference>
<dbReference type="Proteomes" id="UP000623129">
    <property type="component" value="Unassembled WGS sequence"/>
</dbReference>
<dbReference type="EMBL" id="SWLB01000005">
    <property type="protein sequence ID" value="KAF3338578.1"/>
    <property type="molecule type" value="Genomic_DNA"/>
</dbReference>
<evidence type="ECO:0000313" key="4">
    <source>
        <dbReference type="EMBL" id="KAF3338578.1"/>
    </source>
</evidence>
<dbReference type="Gene3D" id="2.30.30.210">
    <property type="entry name" value="Ribonuclease P/MRP, subunit p29"/>
    <property type="match status" value="1"/>
</dbReference>
<proteinExistence type="inferred from homology"/>
<dbReference type="GO" id="GO:0033204">
    <property type="term" value="F:ribonuclease P RNA binding"/>
    <property type="evidence" value="ECO:0007669"/>
    <property type="project" value="InterPro"/>
</dbReference>
<feature type="region of interest" description="Disordered" evidence="3">
    <location>
        <begin position="20"/>
        <end position="79"/>
    </location>
</feature>
<comment type="caution">
    <text evidence="4">The sequence shown here is derived from an EMBL/GenBank/DDBJ whole genome shotgun (WGS) entry which is preliminary data.</text>
</comment>
<dbReference type="AlphaFoldDB" id="A0A833VWN8"/>
<dbReference type="InterPro" id="IPR023534">
    <property type="entry name" value="Rof/RNase_P-like"/>
</dbReference>
<comment type="subcellular location">
    <subcellularLocation>
        <location evidence="1">Nucleus</location>
    </subcellularLocation>
</comment>
<comment type="similarity">
    <text evidence="2">Belongs to the eukaryotic/archaeal RNase P protein component 1 family.</text>
</comment>